<dbReference type="RefSeq" id="WP_187217830.1">
    <property type="nucleotide sequence ID" value="NZ_JABVED010000001.1"/>
</dbReference>
<comment type="caution">
    <text evidence="1">The sequence shown here is derived from an EMBL/GenBank/DDBJ whole genome shotgun (WGS) entry which is preliminary data.</text>
</comment>
<keyword evidence="2" id="KW-1185">Reference proteome</keyword>
<evidence type="ECO:0000313" key="2">
    <source>
        <dbReference type="Proteomes" id="UP000734823"/>
    </source>
</evidence>
<protein>
    <recommendedName>
        <fullName evidence="3">MftR C-terminal domain-containing protein</fullName>
    </recommendedName>
</protein>
<name>A0ABR7KZG6_9PSEU</name>
<proteinExistence type="predicted"/>
<sequence length="129" mass="14071">MTTAARAPIPSVLPLDKRLARFCAQRVRLLEIVSPAARAAILREPDSPVLRAARARHLRRVREEVAQVFAPELAAAGPGLLMVITVAVSLPTWASLREDWAMSAEDAHAMMRQTVTALLCDAVASPLRR</sequence>
<accession>A0ABR7KZG6</accession>
<gene>
    <name evidence="1" type="ORF">GPZ80_01125</name>
</gene>
<dbReference type="Proteomes" id="UP000734823">
    <property type="component" value="Unassembled WGS sequence"/>
</dbReference>
<evidence type="ECO:0000313" key="1">
    <source>
        <dbReference type="EMBL" id="MBC6445770.1"/>
    </source>
</evidence>
<dbReference type="EMBL" id="JABVED010000001">
    <property type="protein sequence ID" value="MBC6445770.1"/>
    <property type="molecule type" value="Genomic_DNA"/>
</dbReference>
<evidence type="ECO:0008006" key="3">
    <source>
        <dbReference type="Google" id="ProtNLM"/>
    </source>
</evidence>
<reference evidence="1 2" key="1">
    <citation type="submission" date="2020-06" db="EMBL/GenBank/DDBJ databases">
        <title>Actinokineospora xiongansis sp. nov., isolated from soil of Baiyangdian.</title>
        <authorList>
            <person name="Zhang X."/>
        </authorList>
    </citation>
    <scope>NUCLEOTIDE SEQUENCE [LARGE SCALE GENOMIC DNA]</scope>
    <source>
        <strain evidence="1 2">HBU206404</strain>
    </source>
</reference>
<organism evidence="1 2">
    <name type="scientific">Actinokineospora xionganensis</name>
    <dbReference type="NCBI Taxonomy" id="2684470"/>
    <lineage>
        <taxon>Bacteria</taxon>
        <taxon>Bacillati</taxon>
        <taxon>Actinomycetota</taxon>
        <taxon>Actinomycetes</taxon>
        <taxon>Pseudonocardiales</taxon>
        <taxon>Pseudonocardiaceae</taxon>
        <taxon>Actinokineospora</taxon>
    </lineage>
</organism>